<accession>A0ACB9C5K2</accession>
<proteinExistence type="predicted"/>
<keyword evidence="2" id="KW-1185">Reference proteome</keyword>
<evidence type="ECO:0000313" key="1">
    <source>
        <dbReference type="EMBL" id="KAI3729601.1"/>
    </source>
</evidence>
<organism evidence="1 2">
    <name type="scientific">Arctium lappa</name>
    <name type="common">Greater burdock</name>
    <name type="synonym">Lappa major</name>
    <dbReference type="NCBI Taxonomy" id="4217"/>
    <lineage>
        <taxon>Eukaryota</taxon>
        <taxon>Viridiplantae</taxon>
        <taxon>Streptophyta</taxon>
        <taxon>Embryophyta</taxon>
        <taxon>Tracheophyta</taxon>
        <taxon>Spermatophyta</taxon>
        <taxon>Magnoliopsida</taxon>
        <taxon>eudicotyledons</taxon>
        <taxon>Gunneridae</taxon>
        <taxon>Pentapetalae</taxon>
        <taxon>asterids</taxon>
        <taxon>campanulids</taxon>
        <taxon>Asterales</taxon>
        <taxon>Asteraceae</taxon>
        <taxon>Carduoideae</taxon>
        <taxon>Cardueae</taxon>
        <taxon>Arctiinae</taxon>
        <taxon>Arctium</taxon>
    </lineage>
</organism>
<evidence type="ECO:0000313" key="2">
    <source>
        <dbReference type="Proteomes" id="UP001055879"/>
    </source>
</evidence>
<dbReference type="Proteomes" id="UP001055879">
    <property type="component" value="Linkage Group LG05"/>
</dbReference>
<gene>
    <name evidence="1" type="ORF">L6452_18262</name>
</gene>
<protein>
    <submittedName>
        <fullName evidence="1">Uncharacterized protein</fullName>
    </submittedName>
</protein>
<comment type="caution">
    <text evidence="1">The sequence shown here is derived from an EMBL/GenBank/DDBJ whole genome shotgun (WGS) entry which is preliminary data.</text>
</comment>
<name>A0ACB9C5K2_ARCLA</name>
<reference evidence="2" key="1">
    <citation type="journal article" date="2022" name="Mol. Ecol. Resour.">
        <title>The genomes of chicory, endive, great burdock and yacon provide insights into Asteraceae palaeo-polyploidization history and plant inulin production.</title>
        <authorList>
            <person name="Fan W."/>
            <person name="Wang S."/>
            <person name="Wang H."/>
            <person name="Wang A."/>
            <person name="Jiang F."/>
            <person name="Liu H."/>
            <person name="Zhao H."/>
            <person name="Xu D."/>
            <person name="Zhang Y."/>
        </authorList>
    </citation>
    <scope>NUCLEOTIDE SEQUENCE [LARGE SCALE GENOMIC DNA]</scope>
    <source>
        <strain evidence="2">cv. Niubang</strain>
    </source>
</reference>
<reference evidence="1 2" key="2">
    <citation type="journal article" date="2022" name="Mol. Ecol. Resour.">
        <title>The genomes of chicory, endive, great burdock and yacon provide insights into Asteraceae paleo-polyploidization history and plant inulin production.</title>
        <authorList>
            <person name="Fan W."/>
            <person name="Wang S."/>
            <person name="Wang H."/>
            <person name="Wang A."/>
            <person name="Jiang F."/>
            <person name="Liu H."/>
            <person name="Zhao H."/>
            <person name="Xu D."/>
            <person name="Zhang Y."/>
        </authorList>
    </citation>
    <scope>NUCLEOTIDE SEQUENCE [LARGE SCALE GENOMIC DNA]</scope>
    <source>
        <strain evidence="2">cv. Niubang</strain>
    </source>
</reference>
<dbReference type="EMBL" id="CM042051">
    <property type="protein sequence ID" value="KAI3729601.1"/>
    <property type="molecule type" value="Genomic_DNA"/>
</dbReference>
<sequence length="168" mass="19299">MKQKSTTSLSGPLALVSKQISKENNCEESQKGLETKTGSKKFLMAEENHTDSDSEDDINAFAKSIALITHQFNKKFGKKYLKEGERMKKEEILKEDFNKNPDSLHIVIKRVQTSTIMTQHNNQDLNNHFNQGIHSHRDTSNLKNRSQRQVLPLIQQLKMMEDVSDVEN</sequence>